<dbReference type="GO" id="GO:0006355">
    <property type="term" value="P:regulation of DNA-templated transcription"/>
    <property type="evidence" value="ECO:0007669"/>
    <property type="project" value="TreeGrafter"/>
</dbReference>
<dbReference type="GO" id="GO:0005634">
    <property type="term" value="C:nucleus"/>
    <property type="evidence" value="ECO:0007669"/>
    <property type="project" value="TreeGrafter"/>
</dbReference>
<dbReference type="OrthoDB" id="277832at2759"/>
<reference evidence="4" key="2">
    <citation type="journal article" date="2021" name="Sci. Data">
        <title>Chromosome-scale genome sequencing, assembly and annotation of six genomes from subfamily Leishmaniinae.</title>
        <authorList>
            <person name="Almutairi H."/>
            <person name="Urbaniak M.D."/>
            <person name="Bates M.D."/>
            <person name="Jariyapan N."/>
            <person name="Kwakye-Nuako G."/>
            <person name="Thomaz Soccol V."/>
            <person name="Al-Salem W.S."/>
            <person name="Dillon R.J."/>
            <person name="Bates P.A."/>
            <person name="Gatherer D."/>
        </authorList>
    </citation>
    <scope>NUCLEOTIDE SEQUENCE [LARGE SCALE GENOMIC DNA]</scope>
</reference>
<dbReference type="GO" id="GO:0006307">
    <property type="term" value="P:DNA alkylation repair"/>
    <property type="evidence" value="ECO:0007669"/>
    <property type="project" value="InterPro"/>
</dbReference>
<sequence>MAHFVAPPSSVQPMTKEDVAVVQAEKRVDAATREQLVKVYGDSRGPHGRRIALTRPPNREWMCTVCGQQSNDIRHVCALCLSPEFRHSPHNTTSCARHAGGPTGSAEAVGPITPVQRPGTCEDAGVRLLQTSLTKRTYRVFTEPHVPAAKPRAASSYHSAAGPRSATAGQAVEEADEDMLWDDEPNCGGRAIDGSCRPDSHGGGGEEEEEEEGGGRSPASDAPRYPPSAAKANGGFTHFVSIPFGKLPAVTANATSVLEDLRSFVAAKYGGSAQRESALELVTSTVKLHMTLLLLTLPRREDVELAKEILHRSFASAWTATKERWVAAKDTAYALSGDASLAPAHRHPLVRLGGGLQVMRAGRQNALYHPEKASVVYMGIDDAAALATVQQLQRVLHESFAELILDPEEAERSRRVLHVTIMDTKWRKGRAARRPFDARSVIEAFSEAAIGAGEDGRQLFEVQELELCSLRRQDPESGTYLAEAVVRV</sequence>
<feature type="region of interest" description="Disordered" evidence="1">
    <location>
        <begin position="148"/>
        <end position="230"/>
    </location>
</feature>
<comment type="caution">
    <text evidence="3">The sequence shown here is derived from an EMBL/GenBank/DDBJ whole genome shotgun (WGS) entry which is preliminary data.</text>
</comment>
<evidence type="ECO:0000313" key="4">
    <source>
        <dbReference type="Proteomes" id="UP000673552"/>
    </source>
</evidence>
<dbReference type="GeneID" id="92515043"/>
<keyword evidence="4" id="KW-1185">Reference proteome</keyword>
<dbReference type="InterPro" id="IPR019510">
    <property type="entry name" value="AKAP7-like_phosphoesterase"/>
</dbReference>
<evidence type="ECO:0000313" key="3">
    <source>
        <dbReference type="EMBL" id="KAG5477756.1"/>
    </source>
</evidence>
<protein>
    <recommendedName>
        <fullName evidence="2">A-kinase anchor protein 7-like phosphoesterase domain-containing protein</fullName>
    </recommendedName>
</protein>
<evidence type="ECO:0000256" key="1">
    <source>
        <dbReference type="SAM" id="MobiDB-lite"/>
    </source>
</evidence>
<dbReference type="Gene3D" id="3.90.1140.10">
    <property type="entry name" value="Cyclic phosphodiesterase"/>
    <property type="match status" value="1"/>
</dbReference>
<dbReference type="AlphaFoldDB" id="A0A836KKL1"/>
<dbReference type="InterPro" id="IPR009210">
    <property type="entry name" value="ASCC1"/>
</dbReference>
<dbReference type="EMBL" id="JAFEUZ010000024">
    <property type="protein sequence ID" value="KAG5477756.1"/>
    <property type="molecule type" value="Genomic_DNA"/>
</dbReference>
<dbReference type="RefSeq" id="XP_067178394.1">
    <property type="nucleotide sequence ID" value="XM_067322531.1"/>
</dbReference>
<dbReference type="PANTHER" id="PTHR13360">
    <property type="entry name" value="ACTIVATING SIGNAL COINTEGRATOR 1 COMPLEX SUBUNIT 1"/>
    <property type="match status" value="1"/>
</dbReference>
<feature type="domain" description="A-kinase anchor protein 7-like phosphoesterase" evidence="2">
    <location>
        <begin position="236"/>
        <end position="487"/>
    </location>
</feature>
<organism evidence="3 4">
    <name type="scientific">Leishmania martiniquensis</name>
    <dbReference type="NCBI Taxonomy" id="1580590"/>
    <lineage>
        <taxon>Eukaryota</taxon>
        <taxon>Discoba</taxon>
        <taxon>Euglenozoa</taxon>
        <taxon>Kinetoplastea</taxon>
        <taxon>Metakinetoplastina</taxon>
        <taxon>Trypanosomatida</taxon>
        <taxon>Trypanosomatidae</taxon>
        <taxon>Leishmaniinae</taxon>
        <taxon>Leishmania</taxon>
    </lineage>
</organism>
<accession>A0A836KKL1</accession>
<dbReference type="KEGG" id="lmat:92515043"/>
<proteinExistence type="predicted"/>
<dbReference type="Pfam" id="PF10469">
    <property type="entry name" value="AKAP7_NLS"/>
    <property type="match status" value="1"/>
</dbReference>
<dbReference type="PANTHER" id="PTHR13360:SF1">
    <property type="entry name" value="ACTIVATING SIGNAL COINTEGRATOR 1 COMPLEX SUBUNIT 1"/>
    <property type="match status" value="1"/>
</dbReference>
<feature type="compositionally biased region" description="Acidic residues" evidence="1">
    <location>
        <begin position="173"/>
        <end position="185"/>
    </location>
</feature>
<reference evidence="4" key="1">
    <citation type="journal article" date="2021" name="Microbiol. Resour. Announc.">
        <title>LGAAP: Leishmaniinae Genome Assembly and Annotation Pipeline.</title>
        <authorList>
            <person name="Almutairi H."/>
            <person name="Urbaniak M.D."/>
            <person name="Bates M.D."/>
            <person name="Jariyapan N."/>
            <person name="Kwakye-Nuako G."/>
            <person name="Thomaz-Soccol V."/>
            <person name="Al-Salem W.S."/>
            <person name="Dillon R.J."/>
            <person name="Bates P.A."/>
            <person name="Gatherer D."/>
        </authorList>
    </citation>
    <scope>NUCLEOTIDE SEQUENCE [LARGE SCALE GENOMIC DNA]</scope>
</reference>
<evidence type="ECO:0000259" key="2">
    <source>
        <dbReference type="Pfam" id="PF10469"/>
    </source>
</evidence>
<dbReference type="Proteomes" id="UP000673552">
    <property type="component" value="Unassembled WGS sequence"/>
</dbReference>
<gene>
    <name evidence="3" type="ORF">LSCM1_05054</name>
</gene>
<name>A0A836KKL1_9TRYP</name>